<comment type="caution">
    <text evidence="8">The sequence shown here is derived from an EMBL/GenBank/DDBJ whole genome shotgun (WGS) entry which is preliminary data.</text>
</comment>
<dbReference type="Pfam" id="PF00497">
    <property type="entry name" value="SBP_bac_3"/>
    <property type="match status" value="1"/>
</dbReference>
<protein>
    <submittedName>
        <fullName evidence="8">Amino acid ABC transporter substrate-binding protein (PAAT family)</fullName>
    </submittedName>
</protein>
<dbReference type="SUPFAM" id="SSF53850">
    <property type="entry name" value="Periplasmic binding protein-like II"/>
    <property type="match status" value="1"/>
</dbReference>
<dbReference type="GO" id="GO:0030288">
    <property type="term" value="C:outer membrane-bounded periplasmic space"/>
    <property type="evidence" value="ECO:0007669"/>
    <property type="project" value="UniProtKB-ARBA"/>
</dbReference>
<dbReference type="RefSeq" id="WP_110276669.1">
    <property type="nucleotide sequence ID" value="NZ_QJJG01000023.1"/>
</dbReference>
<gene>
    <name evidence="8" type="ORF">DET57_1239</name>
</gene>
<feature type="signal peptide" evidence="5">
    <location>
        <begin position="1"/>
        <end position="19"/>
    </location>
</feature>
<evidence type="ECO:0000259" key="7">
    <source>
        <dbReference type="SMART" id="SM00079"/>
    </source>
</evidence>
<dbReference type="EMBL" id="QJJG01000023">
    <property type="protein sequence ID" value="PXW38196.1"/>
    <property type="molecule type" value="Genomic_DNA"/>
</dbReference>
<dbReference type="FunFam" id="3.40.190.10:FF:000002">
    <property type="entry name" value="Glutamine ABC transporter periplasmic protein"/>
    <property type="match status" value="1"/>
</dbReference>
<evidence type="ECO:0000313" key="8">
    <source>
        <dbReference type="EMBL" id="PXW38196.1"/>
    </source>
</evidence>
<evidence type="ECO:0000256" key="5">
    <source>
        <dbReference type="SAM" id="SignalP"/>
    </source>
</evidence>
<feature type="domain" description="Solute-binding protein family 3/N-terminal" evidence="6">
    <location>
        <begin position="23"/>
        <end position="243"/>
    </location>
</feature>
<dbReference type="GO" id="GO:0015276">
    <property type="term" value="F:ligand-gated monoatomic ion channel activity"/>
    <property type="evidence" value="ECO:0007669"/>
    <property type="project" value="InterPro"/>
</dbReference>
<feature type="chain" id="PRO_5016294126" evidence="5">
    <location>
        <begin position="20"/>
        <end position="243"/>
    </location>
</feature>
<dbReference type="PANTHER" id="PTHR35936">
    <property type="entry name" value="MEMBRANE-BOUND LYTIC MUREIN TRANSGLYCOSYLASE F"/>
    <property type="match status" value="1"/>
</dbReference>
<comment type="subcellular location">
    <subcellularLocation>
        <location evidence="1">Cell envelope</location>
    </subcellularLocation>
</comment>
<keyword evidence="3 5" id="KW-0732">Signal</keyword>
<dbReference type="SMART" id="SM00079">
    <property type="entry name" value="PBPe"/>
    <property type="match status" value="1"/>
</dbReference>
<proteinExistence type="inferred from homology"/>
<evidence type="ECO:0000256" key="2">
    <source>
        <dbReference type="ARBA" id="ARBA00010333"/>
    </source>
</evidence>
<accession>A0A318FIS3</accession>
<evidence type="ECO:0000256" key="3">
    <source>
        <dbReference type="ARBA" id="ARBA00022729"/>
    </source>
</evidence>
<dbReference type="Gene3D" id="3.40.190.10">
    <property type="entry name" value="Periplasmic binding protein-like II"/>
    <property type="match status" value="2"/>
</dbReference>
<dbReference type="InterPro" id="IPR001320">
    <property type="entry name" value="Iontro_rcpt_C"/>
</dbReference>
<evidence type="ECO:0000256" key="4">
    <source>
        <dbReference type="RuleBase" id="RU003744"/>
    </source>
</evidence>
<dbReference type="PROSITE" id="PS01039">
    <property type="entry name" value="SBP_BACTERIAL_3"/>
    <property type="match status" value="1"/>
</dbReference>
<sequence length="243" mass="27235">MKDTYLALALSLFSCSALAAERVIHFGTSATYPPFEFVDGNNQVAGFDIDIAKAVCKELQATCNFTNQSFDSLIPALRFKKMDAVIAGMDITPLREKQVDFSTPYFNELSAVAVVRKDTFHTFADLKGKKLGLENGTSHQRYLQDRHSEIESQAYDSYMNALIDLRNGRLDGVFGDVAAMKNWLKENPDFVIMDEHATDPEYYGKGLGIALRKGNPLLAEINQALEKVMASPEYSEIKDRWIK</sequence>
<evidence type="ECO:0000256" key="1">
    <source>
        <dbReference type="ARBA" id="ARBA00004196"/>
    </source>
</evidence>
<evidence type="ECO:0000259" key="6">
    <source>
        <dbReference type="SMART" id="SM00062"/>
    </source>
</evidence>
<dbReference type="CDD" id="cd13700">
    <property type="entry name" value="PBP2_Arg_STM4351"/>
    <property type="match status" value="1"/>
</dbReference>
<feature type="domain" description="Ionotropic glutamate receptor C-terminal" evidence="7">
    <location>
        <begin position="23"/>
        <end position="243"/>
    </location>
</feature>
<reference evidence="8 9" key="1">
    <citation type="submission" date="2018-05" db="EMBL/GenBank/DDBJ databases">
        <title>Freshwater and sediment microbial communities from various areas in North America, analyzing microbe dynamics in response to fracking.</title>
        <authorList>
            <person name="Lamendella R."/>
        </authorList>
    </citation>
    <scope>NUCLEOTIDE SEQUENCE [LARGE SCALE GENOMIC DNA]</scope>
    <source>
        <strain evidence="8 9">67</strain>
    </source>
</reference>
<organism evidence="8 9">
    <name type="scientific">Klebsiella oxytoca</name>
    <dbReference type="NCBI Taxonomy" id="571"/>
    <lineage>
        <taxon>Bacteria</taxon>
        <taxon>Pseudomonadati</taxon>
        <taxon>Pseudomonadota</taxon>
        <taxon>Gammaproteobacteria</taxon>
        <taxon>Enterobacterales</taxon>
        <taxon>Enterobacteriaceae</taxon>
        <taxon>Klebsiella/Raoultella group</taxon>
        <taxon>Klebsiella</taxon>
    </lineage>
</organism>
<dbReference type="Proteomes" id="UP000247485">
    <property type="component" value="Unassembled WGS sequence"/>
</dbReference>
<name>A0A318FIS3_KLEOX</name>
<dbReference type="AlphaFoldDB" id="A0A318FIS3"/>
<dbReference type="InterPro" id="IPR018313">
    <property type="entry name" value="SBP_3_CS"/>
</dbReference>
<comment type="similarity">
    <text evidence="2 4">Belongs to the bacterial solute-binding protein 3 family.</text>
</comment>
<dbReference type="PANTHER" id="PTHR35936:SF36">
    <property type="entry name" value="ABC TRANSPORTER ARGININE-BINDING PROTEIN 1"/>
    <property type="match status" value="1"/>
</dbReference>
<dbReference type="InterPro" id="IPR001638">
    <property type="entry name" value="Solute-binding_3/MltF_N"/>
</dbReference>
<evidence type="ECO:0000313" key="9">
    <source>
        <dbReference type="Proteomes" id="UP000247485"/>
    </source>
</evidence>
<dbReference type="PROSITE" id="PS51257">
    <property type="entry name" value="PROKAR_LIPOPROTEIN"/>
    <property type="match status" value="1"/>
</dbReference>
<dbReference type="GO" id="GO:0016020">
    <property type="term" value="C:membrane"/>
    <property type="evidence" value="ECO:0007669"/>
    <property type="project" value="InterPro"/>
</dbReference>
<dbReference type="SMART" id="SM00062">
    <property type="entry name" value="PBPb"/>
    <property type="match status" value="1"/>
</dbReference>